<dbReference type="EMBL" id="FWXJ01000008">
    <property type="protein sequence ID" value="SMC59656.1"/>
    <property type="molecule type" value="Genomic_DNA"/>
</dbReference>
<organism evidence="3 4">
    <name type="scientific">Polynucleobacter kasalickyi</name>
    <dbReference type="NCBI Taxonomy" id="1938817"/>
    <lineage>
        <taxon>Bacteria</taxon>
        <taxon>Pseudomonadati</taxon>
        <taxon>Pseudomonadota</taxon>
        <taxon>Betaproteobacteria</taxon>
        <taxon>Burkholderiales</taxon>
        <taxon>Burkholderiaceae</taxon>
        <taxon>Polynucleobacter</taxon>
    </lineage>
</organism>
<dbReference type="AlphaFoldDB" id="A0A1W2AG51"/>
<dbReference type="OrthoDB" id="9125555at2"/>
<evidence type="ECO:0000313" key="4">
    <source>
        <dbReference type="Proteomes" id="UP000192708"/>
    </source>
</evidence>
<dbReference type="RefSeq" id="WP_159460869.1">
    <property type="nucleotide sequence ID" value="NZ_FWXJ01000008.1"/>
</dbReference>
<feature type="signal peptide" evidence="2">
    <location>
        <begin position="1"/>
        <end position="43"/>
    </location>
</feature>
<dbReference type="InterPro" id="IPR005064">
    <property type="entry name" value="BUG"/>
</dbReference>
<comment type="similarity">
    <text evidence="1">Belongs to the UPF0065 (bug) family.</text>
</comment>
<dbReference type="PIRSF" id="PIRSF017082">
    <property type="entry name" value="YflP"/>
    <property type="match status" value="1"/>
</dbReference>
<dbReference type="SUPFAM" id="SSF53850">
    <property type="entry name" value="Periplasmic binding protein-like II"/>
    <property type="match status" value="1"/>
</dbReference>
<keyword evidence="4" id="KW-1185">Reference proteome</keyword>
<keyword evidence="2" id="KW-0732">Signal</keyword>
<name>A0A1W2AG51_9BURK</name>
<reference evidence="3 4" key="1">
    <citation type="submission" date="2017-04" db="EMBL/GenBank/DDBJ databases">
        <authorList>
            <person name="Afonso C.L."/>
            <person name="Miller P.J."/>
            <person name="Scott M.A."/>
            <person name="Spackman E."/>
            <person name="Goraichik I."/>
            <person name="Dimitrov K.M."/>
            <person name="Suarez D.L."/>
            <person name="Swayne D.E."/>
        </authorList>
    </citation>
    <scope>NUCLEOTIDE SEQUENCE [LARGE SCALE GENOMIC DNA]</scope>
    <source>
        <strain evidence="3 4">VK13</strain>
    </source>
</reference>
<keyword evidence="3" id="KW-0675">Receptor</keyword>
<dbReference type="PANTHER" id="PTHR42928">
    <property type="entry name" value="TRICARBOXYLATE-BINDING PROTEIN"/>
    <property type="match status" value="1"/>
</dbReference>
<accession>A0A1W2AG51</accession>
<dbReference type="Proteomes" id="UP000192708">
    <property type="component" value="Unassembled WGS sequence"/>
</dbReference>
<dbReference type="CDD" id="cd13578">
    <property type="entry name" value="PBP2_Bug27"/>
    <property type="match status" value="1"/>
</dbReference>
<dbReference type="PANTHER" id="PTHR42928:SF5">
    <property type="entry name" value="BLR1237 PROTEIN"/>
    <property type="match status" value="1"/>
</dbReference>
<feature type="chain" id="PRO_5013252579" evidence="2">
    <location>
        <begin position="44"/>
        <end position="341"/>
    </location>
</feature>
<dbReference type="Pfam" id="PF03401">
    <property type="entry name" value="TctC"/>
    <property type="match status" value="1"/>
</dbReference>
<dbReference type="Gene3D" id="3.40.190.150">
    <property type="entry name" value="Bordetella uptake gene, domain 1"/>
    <property type="match status" value="1"/>
</dbReference>
<sequence length="341" mass="36551">MHSTTINQQLSNKKSISKAQLPAVAFAGMLTVLLSSFAMSAHAAYPEKPIRMTVSFPPGGPVDMAARIISNRLTDVMKQSVFVENKTGAGGNVGAQIVAKYPNDGYNFLITSSSYAVNPSLYGEKAGYNPAKDFSPVIIIATQPNVVSVNEKVPVKTLEELKAYAVKEKLSFSSPGSGTTPHLTCENLFHVIWKNDITHIPYRGAGPASVAVVGGETPIGCTAVAGVFQFHKQGKVRILGVSSTERVAELPEVPTMQELGYPQIQDYTWVAVLAPAGTSPEQVNTMNRAIAKIVNEPETKEKLSQAGLIPVGGTVAQTTTYLNNELKHWSKVVIETKAKPE</sequence>
<evidence type="ECO:0000256" key="2">
    <source>
        <dbReference type="SAM" id="SignalP"/>
    </source>
</evidence>
<evidence type="ECO:0000256" key="1">
    <source>
        <dbReference type="ARBA" id="ARBA00006987"/>
    </source>
</evidence>
<evidence type="ECO:0000313" key="3">
    <source>
        <dbReference type="EMBL" id="SMC59656.1"/>
    </source>
</evidence>
<dbReference type="InterPro" id="IPR042100">
    <property type="entry name" value="Bug_dom1"/>
</dbReference>
<dbReference type="Gene3D" id="3.40.190.10">
    <property type="entry name" value="Periplasmic binding protein-like II"/>
    <property type="match status" value="1"/>
</dbReference>
<proteinExistence type="inferred from homology"/>
<dbReference type="STRING" id="1938817.SAMN06296008_108135"/>
<protein>
    <submittedName>
        <fullName evidence="3">Tripartite-type tricarboxylate transporter, receptor component TctC</fullName>
    </submittedName>
</protein>
<gene>
    <name evidence="3" type="ORF">SAMN06296008_108135</name>
</gene>